<dbReference type="STRING" id="158189.SpiBuddy_0328"/>
<dbReference type="OrthoDB" id="191172at2"/>
<dbReference type="AlphaFoldDB" id="F0RU78"/>
<dbReference type="KEGG" id="sbu:SpiBuddy_0328"/>
<reference evidence="2" key="1">
    <citation type="submission" date="2011-02" db="EMBL/GenBank/DDBJ databases">
        <title>Complete sequence of Spirochaeta sp. Buddy.</title>
        <authorList>
            <person name="Lucas S."/>
            <person name="Copeland A."/>
            <person name="Lapidus A."/>
            <person name="Cheng J.-F."/>
            <person name="Goodwin L."/>
            <person name="Pitluck S."/>
            <person name="Zeytun A."/>
            <person name="Detter J.C."/>
            <person name="Han C."/>
            <person name="Tapia R."/>
            <person name="Land M."/>
            <person name="Hauser L."/>
            <person name="Kyrpides N."/>
            <person name="Ivanova N."/>
            <person name="Mikhailova N."/>
            <person name="Pagani I."/>
            <person name="Ritalahti K.M."/>
            <person name="Loeffler F.E."/>
            <person name="Woyke T."/>
        </authorList>
    </citation>
    <scope>NUCLEOTIDE SEQUENCE [LARGE SCALE GENOMIC DNA]</scope>
    <source>
        <strain evidence="2">ATCC BAA-1886 / DSM 22777 / Buddy</strain>
    </source>
</reference>
<gene>
    <name evidence="1" type="ordered locus">SpiBuddy_0328</name>
</gene>
<organism evidence="1 2">
    <name type="scientific">Sphaerochaeta globosa (strain ATCC BAA-1886 / DSM 22777 / Buddy)</name>
    <name type="common">Spirochaeta sp. (strain Buddy)</name>
    <dbReference type="NCBI Taxonomy" id="158189"/>
    <lineage>
        <taxon>Bacteria</taxon>
        <taxon>Pseudomonadati</taxon>
        <taxon>Spirochaetota</taxon>
        <taxon>Spirochaetia</taxon>
        <taxon>Spirochaetales</taxon>
        <taxon>Sphaerochaetaceae</taxon>
        <taxon>Sphaerochaeta</taxon>
    </lineage>
</organism>
<dbReference type="EMBL" id="CP002541">
    <property type="protein sequence ID" value="ADY12164.1"/>
    <property type="molecule type" value="Genomic_DNA"/>
</dbReference>
<evidence type="ECO:0008006" key="3">
    <source>
        <dbReference type="Google" id="ProtNLM"/>
    </source>
</evidence>
<evidence type="ECO:0000313" key="2">
    <source>
        <dbReference type="Proteomes" id="UP000008466"/>
    </source>
</evidence>
<name>F0RU78_SPHGB</name>
<proteinExistence type="predicted"/>
<dbReference type="Proteomes" id="UP000008466">
    <property type="component" value="Chromosome"/>
</dbReference>
<keyword evidence="2" id="KW-1185">Reference proteome</keyword>
<dbReference type="eggNOG" id="COG5340">
    <property type="taxonomic scope" value="Bacteria"/>
</dbReference>
<dbReference type="RefSeq" id="WP_013606017.1">
    <property type="nucleotide sequence ID" value="NC_015152.1"/>
</dbReference>
<sequence>MNRLVKAILQQVPVPVFTTLEISHLVHGSANTRYALVKRAIDDGDIIHIKRGLYTLSPLYRKRELNPLCVSQLIVTLSYISLETALSLHGWIPEAVRSITAVTSRPSAEFDTPVGHFAYDRVPQKTLFAGVERIQDNAYSVWFRATGLKALADYVYLHGCTWTSSRTLLESLRIEEESLKEITQENFLELEGNYSNQRVVRFLEGLKKELFS</sequence>
<protein>
    <recommendedName>
        <fullName evidence="3">Transcriptional regulator</fullName>
    </recommendedName>
</protein>
<accession>F0RU78</accession>
<dbReference type="HOGENOM" id="CLU_106624_1_0_12"/>
<evidence type="ECO:0000313" key="1">
    <source>
        <dbReference type="EMBL" id="ADY12164.1"/>
    </source>
</evidence>